<dbReference type="EMBL" id="JANEYG010000208">
    <property type="protein sequence ID" value="KAJ8911207.1"/>
    <property type="molecule type" value="Genomic_DNA"/>
</dbReference>
<dbReference type="Proteomes" id="UP001159042">
    <property type="component" value="Unassembled WGS sequence"/>
</dbReference>
<feature type="domain" description="HAT C-terminal dimerisation" evidence="2">
    <location>
        <begin position="169"/>
        <end position="224"/>
    </location>
</feature>
<organism evidence="3 4">
    <name type="scientific">Exocentrus adspersus</name>
    <dbReference type="NCBI Taxonomy" id="1586481"/>
    <lineage>
        <taxon>Eukaryota</taxon>
        <taxon>Metazoa</taxon>
        <taxon>Ecdysozoa</taxon>
        <taxon>Arthropoda</taxon>
        <taxon>Hexapoda</taxon>
        <taxon>Insecta</taxon>
        <taxon>Pterygota</taxon>
        <taxon>Neoptera</taxon>
        <taxon>Endopterygota</taxon>
        <taxon>Coleoptera</taxon>
        <taxon>Polyphaga</taxon>
        <taxon>Cucujiformia</taxon>
        <taxon>Chrysomeloidea</taxon>
        <taxon>Cerambycidae</taxon>
        <taxon>Lamiinae</taxon>
        <taxon>Acanthocinini</taxon>
        <taxon>Exocentrus</taxon>
    </lineage>
</organism>
<proteinExistence type="predicted"/>
<gene>
    <name evidence="3" type="ORF">NQ315_004427</name>
</gene>
<keyword evidence="1" id="KW-1133">Transmembrane helix</keyword>
<keyword evidence="1" id="KW-0472">Membrane</keyword>
<feature type="transmembrane region" description="Helical" evidence="1">
    <location>
        <begin position="7"/>
        <end position="29"/>
    </location>
</feature>
<dbReference type="PANTHER" id="PTHR45749">
    <property type="match status" value="1"/>
</dbReference>
<feature type="non-terminal residue" evidence="3">
    <location>
        <position position="239"/>
    </location>
</feature>
<dbReference type="InterPro" id="IPR008906">
    <property type="entry name" value="HATC_C_dom"/>
</dbReference>
<dbReference type="PANTHER" id="PTHR45749:SF28">
    <property type="entry name" value="ZINC FINGER MYM-TYPE PROTEIN 1-LIKE-RELATED"/>
    <property type="match status" value="1"/>
</dbReference>
<accession>A0AAV8VAG0</accession>
<evidence type="ECO:0000256" key="1">
    <source>
        <dbReference type="SAM" id="Phobius"/>
    </source>
</evidence>
<dbReference type="GO" id="GO:0046983">
    <property type="term" value="F:protein dimerization activity"/>
    <property type="evidence" value="ECO:0007669"/>
    <property type="project" value="InterPro"/>
</dbReference>
<evidence type="ECO:0000313" key="4">
    <source>
        <dbReference type="Proteomes" id="UP001159042"/>
    </source>
</evidence>
<protein>
    <recommendedName>
        <fullName evidence="2">HAT C-terminal dimerisation domain-containing protein</fullName>
    </recommendedName>
</protein>
<name>A0AAV8VAG0_9CUCU</name>
<sequence>MRHFSPLVYNILLTDFDFMFLLFTFNLIFTYTDPIFSIIQTKLCDIAYCNDRIISLLNRLKKFRNDDSCFKNIYSKLFFEILDIIINQIEIRFKDISSLSFLELTDHSKFDAFNRNFPEKQLVNNYQGFFNNEKLKRELQILYSDKFLFGNSEKITEMIKFIYDNDIITDVPESYKLFSLIVSLPPTSACVERSFSALKRIKSYTRNKISQSRLNNLSLLAIERGLLKQLMKDDSFYDK</sequence>
<reference evidence="3 4" key="1">
    <citation type="journal article" date="2023" name="Insect Mol. Biol.">
        <title>Genome sequencing provides insights into the evolution of gene families encoding plant cell wall-degrading enzymes in longhorned beetles.</title>
        <authorList>
            <person name="Shin N.R."/>
            <person name="Okamura Y."/>
            <person name="Kirsch R."/>
            <person name="Pauchet Y."/>
        </authorList>
    </citation>
    <scope>NUCLEOTIDE SEQUENCE [LARGE SCALE GENOMIC DNA]</scope>
    <source>
        <strain evidence="3">EAD_L_NR</strain>
    </source>
</reference>
<dbReference type="Pfam" id="PF05699">
    <property type="entry name" value="Dimer_Tnp_hAT"/>
    <property type="match status" value="1"/>
</dbReference>
<keyword evidence="1" id="KW-0812">Transmembrane</keyword>
<keyword evidence="4" id="KW-1185">Reference proteome</keyword>
<comment type="caution">
    <text evidence="3">The sequence shown here is derived from an EMBL/GenBank/DDBJ whole genome shotgun (WGS) entry which is preliminary data.</text>
</comment>
<evidence type="ECO:0000259" key="2">
    <source>
        <dbReference type="Pfam" id="PF05699"/>
    </source>
</evidence>
<dbReference type="AlphaFoldDB" id="A0AAV8VAG0"/>
<evidence type="ECO:0000313" key="3">
    <source>
        <dbReference type="EMBL" id="KAJ8911207.1"/>
    </source>
</evidence>